<evidence type="ECO:0008006" key="4">
    <source>
        <dbReference type="Google" id="ProtNLM"/>
    </source>
</evidence>
<dbReference type="EMBL" id="FNYW01000005">
    <property type="protein sequence ID" value="SEI61281.1"/>
    <property type="molecule type" value="Genomic_DNA"/>
</dbReference>
<gene>
    <name evidence="2" type="ORF">SAMN04488113_10576</name>
</gene>
<keyword evidence="1" id="KW-0812">Transmembrane</keyword>
<sequence length="56" mass="6361">MHLMLSMFIAILLVVVLFFLGNYGLIIGIGILLGILFRIVFLLEKISKDIDIKKIK</sequence>
<dbReference type="Proteomes" id="UP000198564">
    <property type="component" value="Unassembled WGS sequence"/>
</dbReference>
<keyword evidence="3" id="KW-1185">Reference proteome</keyword>
<reference evidence="3" key="1">
    <citation type="submission" date="2016-10" db="EMBL/GenBank/DDBJ databases">
        <authorList>
            <person name="Varghese N."/>
            <person name="Submissions S."/>
        </authorList>
    </citation>
    <scope>NUCLEOTIDE SEQUENCE [LARGE SCALE GENOMIC DNA]</scope>
    <source>
        <strain evidence="3">DSM 25751</strain>
    </source>
</reference>
<protein>
    <recommendedName>
        <fullName evidence="4">Small integral membrane protein</fullName>
    </recommendedName>
</protein>
<feature type="transmembrane region" description="Helical" evidence="1">
    <location>
        <begin position="6"/>
        <end position="37"/>
    </location>
</feature>
<evidence type="ECO:0000256" key="1">
    <source>
        <dbReference type="SAM" id="Phobius"/>
    </source>
</evidence>
<keyword evidence="1" id="KW-1133">Transmembrane helix</keyword>
<accession>A0A1H6S007</accession>
<evidence type="ECO:0000313" key="3">
    <source>
        <dbReference type="Proteomes" id="UP000198564"/>
    </source>
</evidence>
<dbReference type="AlphaFoldDB" id="A0A1H6S007"/>
<name>A0A1H6S007_9LACT</name>
<organism evidence="2 3">
    <name type="scientific">Alkalibacterium gilvum</name>
    <dbReference type="NCBI Taxonomy" id="1130080"/>
    <lineage>
        <taxon>Bacteria</taxon>
        <taxon>Bacillati</taxon>
        <taxon>Bacillota</taxon>
        <taxon>Bacilli</taxon>
        <taxon>Lactobacillales</taxon>
        <taxon>Carnobacteriaceae</taxon>
        <taxon>Alkalibacterium</taxon>
    </lineage>
</organism>
<evidence type="ECO:0000313" key="2">
    <source>
        <dbReference type="EMBL" id="SEI61281.1"/>
    </source>
</evidence>
<keyword evidence="1" id="KW-0472">Membrane</keyword>
<proteinExistence type="predicted"/>